<dbReference type="SUPFAM" id="SSF51556">
    <property type="entry name" value="Metallo-dependent hydrolases"/>
    <property type="match status" value="1"/>
</dbReference>
<evidence type="ECO:0000256" key="6">
    <source>
        <dbReference type="ARBA" id="ARBA00006676"/>
    </source>
</evidence>
<reference evidence="24" key="1">
    <citation type="submission" date="2025-08" db="UniProtKB">
        <authorList>
            <consortium name="Ensembl"/>
        </authorList>
    </citation>
    <scope>IDENTIFICATION</scope>
</reference>
<sequence>MQLHHSPNPTQFTPIPTPCGCPHPCSCWGSPEQLLHSPTAGVWRTQSLLPGSPAHLSACNPPGARRGSHPCTQPTSAAPGPGAHRTPRLLPPAAPPQRRGGRLGPPALCQRGRAPHLGYPEQGLAGGGGPGGDAGPDGRGAPRAPALTDGGDDRDGEVEGAGELPLPAGSVGLGLQHQALQLPVIVGGEAVLPPQLPALLLQQPLAAALRLRLQRIEDGGAHQQVELHLHLDGAIRPETILYYGKKRGIPLPGDTVEELLKHVSYNTPLSLPEFLEKFNHYMPAIAGDREAVRRIAYELVETKAKEGVAYVEIRYSPHLLANCSVSPIPWGQAEGDLTPDEVVHLVNQGLQDGERDFHIKARSILCCMRHMPSWSPEVVELCKKYRNNTVVAIDLAGDESLKVEDTSGHKEAYEEAVRCGIHRTVHAGEAGPPAMIKEAVYLLKTERIGHGYHVLEDPELYKELLRTKMHFEVCPWSSYLTGACLPDFRKHPAVQFRKDRANYSINTDDPLIFNSSIDTDYGITKDYMGFTDEDFKRVNINAAQSSFLPEKEKQELLNMLYEAYGMVPNAS</sequence>
<proteinExistence type="inferred from homology"/>
<evidence type="ECO:0000256" key="16">
    <source>
        <dbReference type="ARBA" id="ARBA00023136"/>
    </source>
</evidence>
<evidence type="ECO:0000256" key="2">
    <source>
        <dbReference type="ARBA" id="ARBA00004282"/>
    </source>
</evidence>
<evidence type="ECO:0000256" key="11">
    <source>
        <dbReference type="ARBA" id="ARBA00022723"/>
    </source>
</evidence>
<dbReference type="GO" id="GO:0070161">
    <property type="term" value="C:anchoring junction"/>
    <property type="evidence" value="ECO:0007669"/>
    <property type="project" value="UniProtKB-SubCell"/>
</dbReference>
<dbReference type="GO" id="GO:0046103">
    <property type="term" value="P:inosine biosynthetic process"/>
    <property type="evidence" value="ECO:0007669"/>
    <property type="project" value="TreeGrafter"/>
</dbReference>
<evidence type="ECO:0000256" key="17">
    <source>
        <dbReference type="ARBA" id="ARBA00023228"/>
    </source>
</evidence>
<evidence type="ECO:0000256" key="1">
    <source>
        <dbReference type="ARBA" id="ARBA00001947"/>
    </source>
</evidence>
<dbReference type="GO" id="GO:0005829">
    <property type="term" value="C:cytosol"/>
    <property type="evidence" value="ECO:0007669"/>
    <property type="project" value="TreeGrafter"/>
</dbReference>
<evidence type="ECO:0000256" key="18">
    <source>
        <dbReference type="ARBA" id="ARBA00023329"/>
    </source>
</evidence>
<keyword evidence="15" id="KW-0546">Nucleotide metabolism</keyword>
<keyword evidence="14" id="KW-0965">Cell junction</keyword>
<evidence type="ECO:0000256" key="3">
    <source>
        <dbReference type="ARBA" id="ARBA00004296"/>
    </source>
</evidence>
<keyword evidence="11" id="KW-0479">Metal-binding</keyword>
<dbReference type="GO" id="GO:0009897">
    <property type="term" value="C:external side of plasma membrane"/>
    <property type="evidence" value="ECO:0007669"/>
    <property type="project" value="TreeGrafter"/>
</dbReference>
<dbReference type="Pfam" id="PF00962">
    <property type="entry name" value="A_deaminase"/>
    <property type="match status" value="1"/>
</dbReference>
<comment type="catalytic activity">
    <reaction evidence="21">
        <text>2'-deoxyadenosine + H2O + H(+) = 2'-deoxyinosine + NH4(+)</text>
        <dbReference type="Rhea" id="RHEA:28190"/>
        <dbReference type="ChEBI" id="CHEBI:15377"/>
        <dbReference type="ChEBI" id="CHEBI:15378"/>
        <dbReference type="ChEBI" id="CHEBI:17256"/>
        <dbReference type="ChEBI" id="CHEBI:28938"/>
        <dbReference type="ChEBI" id="CHEBI:28997"/>
        <dbReference type="EC" id="3.5.4.4"/>
    </reaction>
    <physiologicalReaction direction="left-to-right" evidence="21">
        <dbReference type="Rhea" id="RHEA:28191"/>
    </physiologicalReaction>
</comment>
<dbReference type="GO" id="GO:0009168">
    <property type="term" value="P:purine ribonucleoside monophosphate biosynthetic process"/>
    <property type="evidence" value="ECO:0007669"/>
    <property type="project" value="InterPro"/>
</dbReference>
<keyword evidence="13" id="KW-0862">Zinc</keyword>
<dbReference type="GO" id="GO:0060169">
    <property type="term" value="P:negative regulation of adenosine receptor signaling pathway"/>
    <property type="evidence" value="ECO:0007669"/>
    <property type="project" value="TreeGrafter"/>
</dbReference>
<dbReference type="InterPro" id="IPR001365">
    <property type="entry name" value="A_deaminase_dom"/>
</dbReference>
<name>A0A8B9UXR4_9AVES</name>
<keyword evidence="17" id="KW-0458">Lysosome</keyword>
<dbReference type="NCBIfam" id="TIGR01430">
    <property type="entry name" value="aden_deam"/>
    <property type="match status" value="1"/>
</dbReference>
<evidence type="ECO:0000256" key="19">
    <source>
        <dbReference type="ARBA" id="ARBA00031852"/>
    </source>
</evidence>
<comment type="similarity">
    <text evidence="6">Belongs to the metallo-dependent hydrolases superfamily. Adenosine and AMP deaminases family.</text>
</comment>
<keyword evidence="12" id="KW-0378">Hydrolase</keyword>
<keyword evidence="9" id="KW-1003">Cell membrane</keyword>
<dbReference type="GO" id="GO:0006154">
    <property type="term" value="P:adenosine catabolic process"/>
    <property type="evidence" value="ECO:0007669"/>
    <property type="project" value="TreeGrafter"/>
</dbReference>
<organism evidence="24 25">
    <name type="scientific">Anas zonorhyncha</name>
    <name type="common">Eastern spot-billed duck</name>
    <dbReference type="NCBI Taxonomy" id="75864"/>
    <lineage>
        <taxon>Eukaryota</taxon>
        <taxon>Metazoa</taxon>
        <taxon>Chordata</taxon>
        <taxon>Craniata</taxon>
        <taxon>Vertebrata</taxon>
        <taxon>Euteleostomi</taxon>
        <taxon>Archelosauria</taxon>
        <taxon>Archosauria</taxon>
        <taxon>Dinosauria</taxon>
        <taxon>Saurischia</taxon>
        <taxon>Theropoda</taxon>
        <taxon>Coelurosauria</taxon>
        <taxon>Aves</taxon>
        <taxon>Neognathae</taxon>
        <taxon>Galloanserae</taxon>
        <taxon>Anseriformes</taxon>
        <taxon>Anatidae</taxon>
        <taxon>Anatinae</taxon>
        <taxon>Anas</taxon>
    </lineage>
</organism>
<dbReference type="InterPro" id="IPR006650">
    <property type="entry name" value="A/AMP_deam_AS"/>
</dbReference>
<keyword evidence="18" id="KW-0968">Cytoplasmic vesicle</keyword>
<dbReference type="Proteomes" id="UP000694549">
    <property type="component" value="Unplaced"/>
</dbReference>
<evidence type="ECO:0000256" key="15">
    <source>
        <dbReference type="ARBA" id="ARBA00023080"/>
    </source>
</evidence>
<evidence type="ECO:0000256" key="8">
    <source>
        <dbReference type="ARBA" id="ARBA00018099"/>
    </source>
</evidence>
<dbReference type="GO" id="GO:0043103">
    <property type="term" value="P:hypoxanthine salvage"/>
    <property type="evidence" value="ECO:0007669"/>
    <property type="project" value="TreeGrafter"/>
</dbReference>
<dbReference type="GO" id="GO:0004000">
    <property type="term" value="F:adenosine deaminase activity"/>
    <property type="evidence" value="ECO:0007669"/>
    <property type="project" value="TreeGrafter"/>
</dbReference>
<reference evidence="24" key="2">
    <citation type="submission" date="2025-09" db="UniProtKB">
        <authorList>
            <consortium name="Ensembl"/>
        </authorList>
    </citation>
    <scope>IDENTIFICATION</scope>
</reference>
<evidence type="ECO:0000256" key="4">
    <source>
        <dbReference type="ARBA" id="ARBA00004321"/>
    </source>
</evidence>
<dbReference type="Ensembl" id="ENSAZOT00000015364.1">
    <property type="protein sequence ID" value="ENSAZOP00000014299.1"/>
    <property type="gene ID" value="ENSAZOG00000009215.1"/>
</dbReference>
<dbReference type="InterPro" id="IPR032466">
    <property type="entry name" value="Metal_Hydrolase"/>
</dbReference>
<feature type="compositionally biased region" description="Acidic residues" evidence="22">
    <location>
        <begin position="150"/>
        <end position="160"/>
    </location>
</feature>
<dbReference type="AlphaFoldDB" id="A0A8B9UXR4"/>
<feature type="compositionally biased region" description="Low complexity" evidence="22">
    <location>
        <begin position="139"/>
        <end position="149"/>
    </location>
</feature>
<evidence type="ECO:0000313" key="25">
    <source>
        <dbReference type="Proteomes" id="UP000694549"/>
    </source>
</evidence>
<evidence type="ECO:0000259" key="23">
    <source>
        <dbReference type="Pfam" id="PF00962"/>
    </source>
</evidence>
<evidence type="ECO:0000256" key="20">
    <source>
        <dbReference type="ARBA" id="ARBA00047989"/>
    </source>
</evidence>
<accession>A0A8B9UXR4</accession>
<keyword evidence="25" id="KW-1185">Reference proteome</keyword>
<dbReference type="GO" id="GO:0042110">
    <property type="term" value="P:T cell activation"/>
    <property type="evidence" value="ECO:0007669"/>
    <property type="project" value="TreeGrafter"/>
</dbReference>
<protein>
    <recommendedName>
        <fullName evidence="8">Adenosine deaminase</fullName>
        <ecNumber evidence="7">3.5.4.4</ecNumber>
    </recommendedName>
    <alternativeName>
        <fullName evidence="19">Adenosine aminohydrolase</fullName>
    </alternativeName>
</protein>
<evidence type="ECO:0000256" key="5">
    <source>
        <dbReference type="ARBA" id="ARBA00004371"/>
    </source>
</evidence>
<dbReference type="CDD" id="cd01320">
    <property type="entry name" value="ADA"/>
    <property type="match status" value="1"/>
</dbReference>
<comment type="cofactor">
    <cofactor evidence="1">
        <name>Zn(2+)</name>
        <dbReference type="ChEBI" id="CHEBI:29105"/>
    </cofactor>
</comment>
<dbReference type="GO" id="GO:0005764">
    <property type="term" value="C:lysosome"/>
    <property type="evidence" value="ECO:0007669"/>
    <property type="project" value="UniProtKB-SubCell"/>
</dbReference>
<dbReference type="FunFam" id="3.20.20.140:FF:000038">
    <property type="entry name" value="Adenosine deaminase"/>
    <property type="match status" value="1"/>
</dbReference>
<evidence type="ECO:0000313" key="24">
    <source>
        <dbReference type="Ensembl" id="ENSAZOP00000014299.1"/>
    </source>
</evidence>
<dbReference type="GO" id="GO:0009117">
    <property type="term" value="P:nucleotide metabolic process"/>
    <property type="evidence" value="ECO:0007669"/>
    <property type="project" value="UniProtKB-KW"/>
</dbReference>
<keyword evidence="16" id="KW-0472">Membrane</keyword>
<evidence type="ECO:0000256" key="13">
    <source>
        <dbReference type="ARBA" id="ARBA00022833"/>
    </source>
</evidence>
<comment type="subcellular location">
    <subcellularLocation>
        <location evidence="2">Cell junction</location>
    </subcellularLocation>
    <subcellularLocation>
        <location evidence="3">Cell membrane</location>
        <topology evidence="3">Peripheral membrane protein</topology>
        <orientation evidence="3">Extracellular side</orientation>
    </subcellularLocation>
    <subcellularLocation>
        <location evidence="4">Cytoplasmic vesicle lumen</location>
    </subcellularLocation>
    <subcellularLocation>
        <location evidence="5">Lysosome</location>
    </subcellularLocation>
</comment>
<dbReference type="GO" id="GO:0046872">
    <property type="term" value="F:metal ion binding"/>
    <property type="evidence" value="ECO:0007669"/>
    <property type="project" value="UniProtKB-KW"/>
</dbReference>
<evidence type="ECO:0000256" key="21">
    <source>
        <dbReference type="ARBA" id="ARBA00049213"/>
    </source>
</evidence>
<dbReference type="PROSITE" id="PS00485">
    <property type="entry name" value="A_DEAMINASE"/>
    <property type="match status" value="1"/>
</dbReference>
<evidence type="ECO:0000256" key="14">
    <source>
        <dbReference type="ARBA" id="ARBA00022949"/>
    </source>
</evidence>
<feature type="compositionally biased region" description="Gly residues" evidence="22">
    <location>
        <begin position="124"/>
        <end position="138"/>
    </location>
</feature>
<keyword evidence="10" id="KW-0963">Cytoplasm</keyword>
<dbReference type="PANTHER" id="PTHR11409:SF43">
    <property type="entry name" value="ADENOSINE DEAMINASE"/>
    <property type="match status" value="1"/>
</dbReference>
<feature type="region of interest" description="Disordered" evidence="22">
    <location>
        <begin position="53"/>
        <end position="165"/>
    </location>
</feature>
<dbReference type="Gene3D" id="3.20.20.140">
    <property type="entry name" value="Metal-dependent hydrolases"/>
    <property type="match status" value="1"/>
</dbReference>
<evidence type="ECO:0000256" key="22">
    <source>
        <dbReference type="SAM" id="MobiDB-lite"/>
    </source>
</evidence>
<evidence type="ECO:0000256" key="10">
    <source>
        <dbReference type="ARBA" id="ARBA00022490"/>
    </source>
</evidence>
<comment type="catalytic activity">
    <reaction evidence="20">
        <text>adenosine + H2O + H(+) = inosine + NH4(+)</text>
        <dbReference type="Rhea" id="RHEA:24408"/>
        <dbReference type="ChEBI" id="CHEBI:15377"/>
        <dbReference type="ChEBI" id="CHEBI:15378"/>
        <dbReference type="ChEBI" id="CHEBI:16335"/>
        <dbReference type="ChEBI" id="CHEBI:17596"/>
        <dbReference type="ChEBI" id="CHEBI:28938"/>
        <dbReference type="EC" id="3.5.4.4"/>
    </reaction>
    <physiologicalReaction direction="left-to-right" evidence="20">
        <dbReference type="Rhea" id="RHEA:24409"/>
    </physiologicalReaction>
</comment>
<evidence type="ECO:0000256" key="9">
    <source>
        <dbReference type="ARBA" id="ARBA00022475"/>
    </source>
</evidence>
<evidence type="ECO:0000256" key="12">
    <source>
        <dbReference type="ARBA" id="ARBA00022801"/>
    </source>
</evidence>
<dbReference type="PANTHER" id="PTHR11409">
    <property type="entry name" value="ADENOSINE DEAMINASE"/>
    <property type="match status" value="1"/>
</dbReference>
<dbReference type="EC" id="3.5.4.4" evidence="7"/>
<evidence type="ECO:0000256" key="7">
    <source>
        <dbReference type="ARBA" id="ARBA00012784"/>
    </source>
</evidence>
<feature type="domain" description="Adenosine deaminase" evidence="23">
    <location>
        <begin position="225"/>
        <end position="562"/>
    </location>
</feature>
<dbReference type="GO" id="GO:0060205">
    <property type="term" value="C:cytoplasmic vesicle lumen"/>
    <property type="evidence" value="ECO:0007669"/>
    <property type="project" value="UniProtKB-SubCell"/>
</dbReference>
<dbReference type="InterPro" id="IPR006330">
    <property type="entry name" value="Ado/ade_deaminase"/>
</dbReference>